<dbReference type="InterPro" id="IPR045384">
    <property type="entry name" value="DUF6527"/>
</dbReference>
<accession>A0A1H3KSW5</accession>
<gene>
    <name evidence="1" type="ORF">SAMN05444340_11086</name>
</gene>
<dbReference type="STRING" id="321339.SAMN05444340_11086"/>
<organism evidence="1 2">
    <name type="scientific">Citreimonas salinaria</name>
    <dbReference type="NCBI Taxonomy" id="321339"/>
    <lineage>
        <taxon>Bacteria</taxon>
        <taxon>Pseudomonadati</taxon>
        <taxon>Pseudomonadota</taxon>
        <taxon>Alphaproteobacteria</taxon>
        <taxon>Rhodobacterales</taxon>
        <taxon>Roseobacteraceae</taxon>
        <taxon>Citreimonas</taxon>
    </lineage>
</organism>
<dbReference type="AlphaFoldDB" id="A0A1H3KSW5"/>
<reference evidence="1 2" key="1">
    <citation type="submission" date="2016-10" db="EMBL/GenBank/DDBJ databases">
        <authorList>
            <person name="de Groot N.N."/>
        </authorList>
    </citation>
    <scope>NUCLEOTIDE SEQUENCE [LARGE SCALE GENOMIC DNA]</scope>
    <source>
        <strain evidence="1 2">DSM 26880</strain>
    </source>
</reference>
<dbReference type="Pfam" id="PF20137">
    <property type="entry name" value="BubE"/>
    <property type="match status" value="1"/>
</dbReference>
<keyword evidence="2" id="KW-1185">Reference proteome</keyword>
<evidence type="ECO:0000313" key="1">
    <source>
        <dbReference type="EMBL" id="SDY55170.1"/>
    </source>
</evidence>
<name>A0A1H3KSW5_9RHOB</name>
<dbReference type="Proteomes" id="UP000199286">
    <property type="component" value="Unassembled WGS sequence"/>
</dbReference>
<dbReference type="EMBL" id="FNPF01000010">
    <property type="protein sequence ID" value="SDY55170.1"/>
    <property type="molecule type" value="Genomic_DNA"/>
</dbReference>
<proteinExistence type="predicted"/>
<sequence>MTGTVSRDDVWRHVVAELLAKGFTVTEISDAIGIHSEAIEAARQDLPTGASPLRALPYVDRAAHRASGQPGAVWFSDPGSSRVSALWFVCPCGCGAVSRITVGMEHKPHMAGPSWRWNGSTNEPTLHPSVHQRDCGWHGWLRDGYWERC</sequence>
<evidence type="ECO:0000313" key="2">
    <source>
        <dbReference type="Proteomes" id="UP000199286"/>
    </source>
</evidence>
<protein>
    <submittedName>
        <fullName evidence="1">Uncharacterized protein</fullName>
    </submittedName>
</protein>